<reference evidence="2 3" key="1">
    <citation type="journal article" date="2005" name="Arch. Microbiol.">
        <title>The genome sequence of an anaerobic aromatic-degrading denitrifying bacterium, strain EbN1.</title>
        <authorList>
            <person name="Rabus R."/>
            <person name="Kube M."/>
            <person name="Heider J."/>
            <person name="Beck A."/>
            <person name="Heitmann K."/>
            <person name="Widdel F."/>
            <person name="Reinhardt R."/>
        </authorList>
    </citation>
    <scope>NUCLEOTIDE SEQUENCE [LARGE SCALE GENOMIC DNA]</scope>
    <source>
        <strain evidence="2 3">EbN1</strain>
    </source>
</reference>
<protein>
    <submittedName>
        <fullName evidence="2">Uncharacterized protein</fullName>
    </submittedName>
</protein>
<evidence type="ECO:0000313" key="3">
    <source>
        <dbReference type="Proteomes" id="UP000006552"/>
    </source>
</evidence>
<dbReference type="AlphaFoldDB" id="Q5P3M3"/>
<organism evidence="2 3">
    <name type="scientific">Aromatoleum aromaticum (strain DSM 19018 / LMG 30748 / EbN1)</name>
    <name type="common">Azoarcus sp. (strain EbN1)</name>
    <dbReference type="NCBI Taxonomy" id="76114"/>
    <lineage>
        <taxon>Bacteria</taxon>
        <taxon>Pseudomonadati</taxon>
        <taxon>Pseudomonadota</taxon>
        <taxon>Betaproteobacteria</taxon>
        <taxon>Rhodocyclales</taxon>
        <taxon>Rhodocyclaceae</taxon>
        <taxon>Aromatoleum</taxon>
    </lineage>
</organism>
<evidence type="ECO:0000313" key="2">
    <source>
        <dbReference type="EMBL" id="CAI08091.1"/>
    </source>
</evidence>
<feature type="region of interest" description="Disordered" evidence="1">
    <location>
        <begin position="1"/>
        <end position="180"/>
    </location>
</feature>
<proteinExistence type="predicted"/>
<feature type="compositionally biased region" description="Low complexity" evidence="1">
    <location>
        <begin position="1"/>
        <end position="30"/>
    </location>
</feature>
<gene>
    <name evidence="2" type="ORF">ebA3486</name>
</gene>
<name>Q5P3M3_AROAE</name>
<dbReference type="EMBL" id="CR555306">
    <property type="protein sequence ID" value="CAI08091.1"/>
    <property type="molecule type" value="Genomic_DNA"/>
</dbReference>
<sequence>MRQRSGGWRSRSRSRASPPFRSSSSTANSRCRARSRRRRWAPRSCSRCTSRKANRARLGAGTGTTGRRPRAPGPAVYTVAHGRCHAPAGAARRGTRRTLHPRVRPRRTERQQGFDGSGTALRRRAFAVAARRCPRPPAETGRAPRDVRRRDRDLRPALPHAGSQPRRRARPARGVDRPRP</sequence>
<evidence type="ECO:0000256" key="1">
    <source>
        <dbReference type="SAM" id="MobiDB-lite"/>
    </source>
</evidence>
<feature type="compositionally biased region" description="Basic residues" evidence="1">
    <location>
        <begin position="31"/>
        <end position="41"/>
    </location>
</feature>
<dbReference type="Proteomes" id="UP000006552">
    <property type="component" value="Chromosome"/>
</dbReference>
<dbReference type="KEGG" id="eba:ebA3486"/>
<dbReference type="HOGENOM" id="CLU_1493259_0_0_4"/>
<dbReference type="STRING" id="76114.ebA3486"/>
<accession>Q5P3M3</accession>
<keyword evidence="3" id="KW-1185">Reference proteome</keyword>
<feature type="compositionally biased region" description="Basic and acidic residues" evidence="1">
    <location>
        <begin position="142"/>
        <end position="155"/>
    </location>
</feature>
<feature type="compositionally biased region" description="Basic residues" evidence="1">
    <location>
        <begin position="93"/>
        <end position="105"/>
    </location>
</feature>